<dbReference type="Proteomes" id="UP001172083">
    <property type="component" value="Unassembled WGS sequence"/>
</dbReference>
<dbReference type="InterPro" id="IPR025857">
    <property type="entry name" value="MacB_PCD"/>
</dbReference>
<name>A0ABT8LDU3_9BACT</name>
<organism evidence="9 10">
    <name type="scientific">Agaribacillus aureus</name>
    <dbReference type="NCBI Taxonomy" id="3051825"/>
    <lineage>
        <taxon>Bacteria</taxon>
        <taxon>Pseudomonadati</taxon>
        <taxon>Bacteroidota</taxon>
        <taxon>Cytophagia</taxon>
        <taxon>Cytophagales</taxon>
        <taxon>Splendidivirgaceae</taxon>
        <taxon>Agaribacillus</taxon>
    </lineage>
</organism>
<feature type="domain" description="MacB-like periplasmic core" evidence="8">
    <location>
        <begin position="20"/>
        <end position="238"/>
    </location>
</feature>
<feature type="transmembrane region" description="Helical" evidence="6">
    <location>
        <begin position="21"/>
        <end position="41"/>
    </location>
</feature>
<accession>A0ABT8LDU3</accession>
<feature type="transmembrane region" description="Helical" evidence="6">
    <location>
        <begin position="722"/>
        <end position="749"/>
    </location>
</feature>
<feature type="transmembrane region" description="Helical" evidence="6">
    <location>
        <begin position="761"/>
        <end position="782"/>
    </location>
</feature>
<evidence type="ECO:0000259" key="7">
    <source>
        <dbReference type="Pfam" id="PF02687"/>
    </source>
</evidence>
<feature type="domain" description="ABC3 transporter permease C-terminal" evidence="7">
    <location>
        <begin position="289"/>
        <end position="402"/>
    </location>
</feature>
<evidence type="ECO:0000256" key="1">
    <source>
        <dbReference type="ARBA" id="ARBA00004651"/>
    </source>
</evidence>
<evidence type="ECO:0000256" key="2">
    <source>
        <dbReference type="ARBA" id="ARBA00022475"/>
    </source>
</evidence>
<reference evidence="9" key="1">
    <citation type="submission" date="2023-06" db="EMBL/GenBank/DDBJ databases">
        <title>Genomic of Agaribacillus aureum.</title>
        <authorList>
            <person name="Wang G."/>
        </authorList>
    </citation>
    <scope>NUCLEOTIDE SEQUENCE</scope>
    <source>
        <strain evidence="9">BMA12</strain>
    </source>
</reference>
<evidence type="ECO:0000259" key="8">
    <source>
        <dbReference type="Pfam" id="PF12704"/>
    </source>
</evidence>
<dbReference type="PANTHER" id="PTHR30572">
    <property type="entry name" value="MEMBRANE COMPONENT OF TRANSPORTER-RELATED"/>
    <property type="match status" value="1"/>
</dbReference>
<evidence type="ECO:0000256" key="3">
    <source>
        <dbReference type="ARBA" id="ARBA00022692"/>
    </source>
</evidence>
<keyword evidence="2" id="KW-1003">Cell membrane</keyword>
<keyword evidence="5 6" id="KW-0472">Membrane</keyword>
<dbReference type="Pfam" id="PF12704">
    <property type="entry name" value="MacB_PCD"/>
    <property type="match status" value="1"/>
</dbReference>
<dbReference type="InterPro" id="IPR050250">
    <property type="entry name" value="Macrolide_Exporter_MacB"/>
</dbReference>
<proteinExistence type="predicted"/>
<evidence type="ECO:0000313" key="9">
    <source>
        <dbReference type="EMBL" id="MDN5215401.1"/>
    </source>
</evidence>
<feature type="transmembrane region" description="Helical" evidence="6">
    <location>
        <begin position="422"/>
        <end position="445"/>
    </location>
</feature>
<sequence>MLKNYFKTALRNLLKHRVISMINILGLSVGFTCCILLVLFIQQELSYDKFHTQYDKIYRANLVYNFGGSGSTGITTPTALLPALLREVPEAKTGVRIFNSGNFRPLVVKYQDQLFQESRFFYADSTFFEVFDFDLVKGDPKQALKNPESVILTQSTAEKYFGSTDPVGKTIRVDNRTDFLVTGVMQNLPFNSHLQFDFLASFNSLRASKNEIWWSANYYTYVVLNNKDNFQALQTKTDQITNRVFKDEIAAEGDFVRYEYTPLSDIHLKSELKEDIPGGNIRHVYIFSVIAFLIIAVASINYMNLSTARSVDRIGEVGLRKVFGALRGNLFLQFMSEAILVTFFATLLSLVLANLLMPYYNNLTGRYLSLNLAHNSYLLFGVIISSFLVGLISGCYPSLVLSAFKPSAFLKGGFKRSNSGVLLRKTLVVFQFGISTFLIAATLIIHKQLNFIQNKNLGYSKSQVMLLPLDRQVRKNLEVFKQSVINNTNIINLARAGESPVVIDGGYSISIEGMDEGESLNVNAMSIDHEFIKTLDITLLAGENITEADVIKVKSKVRETVQRSFILNESCVKMLDFSNQEIIGRKVNMNGRLGVVKAVVKDFHFTSLHQKIGPLVLFIEPWDNNFALVKVKPENISGTIAFMKDKWELLFSHRPFNYEFLDDQFNQLYRSEKQIGQVFIAFAAIAIFIACLGLFGLASFIARQRIKEIGIRKIVGASVMNILNLLAGNFVKLVVVAIILAIPIAYLFIKIWLEDFSYKTSIGASAFILAGITSLAIALATISYQTISAANTNPAHLLRNE</sequence>
<feature type="transmembrane region" description="Helical" evidence="6">
    <location>
        <begin position="330"/>
        <end position="357"/>
    </location>
</feature>
<keyword evidence="3 6" id="KW-0812">Transmembrane</keyword>
<dbReference type="RefSeq" id="WP_346760734.1">
    <property type="nucleotide sequence ID" value="NZ_JAUJEB010000006.1"/>
</dbReference>
<keyword evidence="10" id="KW-1185">Reference proteome</keyword>
<feature type="domain" description="ABC3 transporter permease C-terminal" evidence="7">
    <location>
        <begin position="681"/>
        <end position="794"/>
    </location>
</feature>
<feature type="transmembrane region" description="Helical" evidence="6">
    <location>
        <begin position="284"/>
        <end position="303"/>
    </location>
</feature>
<gene>
    <name evidence="9" type="ORF">QQ020_25200</name>
</gene>
<comment type="subcellular location">
    <subcellularLocation>
        <location evidence="1">Cell membrane</location>
        <topology evidence="1">Multi-pass membrane protein</topology>
    </subcellularLocation>
</comment>
<dbReference type="Pfam" id="PF02687">
    <property type="entry name" value="FtsX"/>
    <property type="match status" value="2"/>
</dbReference>
<dbReference type="PANTHER" id="PTHR30572:SF18">
    <property type="entry name" value="ABC-TYPE MACROLIDE FAMILY EXPORT SYSTEM PERMEASE COMPONENT 2"/>
    <property type="match status" value="1"/>
</dbReference>
<evidence type="ECO:0000256" key="4">
    <source>
        <dbReference type="ARBA" id="ARBA00022989"/>
    </source>
</evidence>
<evidence type="ECO:0000256" key="6">
    <source>
        <dbReference type="SAM" id="Phobius"/>
    </source>
</evidence>
<evidence type="ECO:0000313" key="10">
    <source>
        <dbReference type="Proteomes" id="UP001172083"/>
    </source>
</evidence>
<dbReference type="EMBL" id="JAUJEB010000006">
    <property type="protein sequence ID" value="MDN5215401.1"/>
    <property type="molecule type" value="Genomic_DNA"/>
</dbReference>
<protein>
    <submittedName>
        <fullName evidence="9">ABC transporter permease</fullName>
    </submittedName>
</protein>
<keyword evidence="4 6" id="KW-1133">Transmembrane helix</keyword>
<dbReference type="InterPro" id="IPR003838">
    <property type="entry name" value="ABC3_permease_C"/>
</dbReference>
<feature type="transmembrane region" description="Helical" evidence="6">
    <location>
        <begin position="678"/>
        <end position="701"/>
    </location>
</feature>
<comment type="caution">
    <text evidence="9">The sequence shown here is derived from an EMBL/GenBank/DDBJ whole genome shotgun (WGS) entry which is preliminary data.</text>
</comment>
<evidence type="ECO:0000256" key="5">
    <source>
        <dbReference type="ARBA" id="ARBA00023136"/>
    </source>
</evidence>
<feature type="transmembrane region" description="Helical" evidence="6">
    <location>
        <begin position="377"/>
        <end position="401"/>
    </location>
</feature>